<reference evidence="2" key="1">
    <citation type="submission" date="2016-10" db="EMBL/GenBank/DDBJ databases">
        <authorList>
            <person name="Varghese N."/>
            <person name="Submissions S."/>
        </authorList>
    </citation>
    <scope>NUCLEOTIDE SEQUENCE [LARGE SCALE GENOMIC DNA]</scope>
    <source>
        <strain evidence="2">CECT 8338</strain>
    </source>
</reference>
<accession>A0A1H2FWX5</accession>
<keyword evidence="2" id="KW-1185">Reference proteome</keyword>
<dbReference type="EMBL" id="LT629787">
    <property type="protein sequence ID" value="SDU11528.1"/>
    <property type="molecule type" value="Genomic_DNA"/>
</dbReference>
<name>A0A1H2FWX5_9GAMM</name>
<dbReference type="AlphaFoldDB" id="A0A1H2FWX5"/>
<protein>
    <submittedName>
        <fullName evidence="1">Uncharacterized protein</fullName>
    </submittedName>
</protein>
<evidence type="ECO:0000313" key="2">
    <source>
        <dbReference type="Proteomes" id="UP000243924"/>
    </source>
</evidence>
<dbReference type="Proteomes" id="UP000243924">
    <property type="component" value="Chromosome I"/>
</dbReference>
<organism evidence="1 2">
    <name type="scientific">Halopseudomonas salegens</name>
    <dbReference type="NCBI Taxonomy" id="1434072"/>
    <lineage>
        <taxon>Bacteria</taxon>
        <taxon>Pseudomonadati</taxon>
        <taxon>Pseudomonadota</taxon>
        <taxon>Gammaproteobacteria</taxon>
        <taxon>Pseudomonadales</taxon>
        <taxon>Pseudomonadaceae</taxon>
        <taxon>Halopseudomonas</taxon>
    </lineage>
</organism>
<proteinExistence type="predicted"/>
<evidence type="ECO:0000313" key="1">
    <source>
        <dbReference type="EMBL" id="SDU11528.1"/>
    </source>
</evidence>
<gene>
    <name evidence="1" type="ORF">SAMN05216210_1845</name>
</gene>
<sequence length="69" mass="7813">MVGHFTESTDLHKSTVEKFVSLRAVSLFPVLRQIGIEQAWIITGQVQKYRLLTGQPAPWTALTRHPGRL</sequence>